<evidence type="ECO:0000313" key="1">
    <source>
        <dbReference type="EMBL" id="KAG0574290.1"/>
    </source>
</evidence>
<gene>
    <name evidence="1" type="ORF">KC19_VG251100</name>
</gene>
<name>A0A8T0HTB9_CERPU</name>
<dbReference type="Proteomes" id="UP000822688">
    <property type="component" value="Chromosome V"/>
</dbReference>
<dbReference type="AlphaFoldDB" id="A0A8T0HTB9"/>
<reference evidence="1" key="1">
    <citation type="submission" date="2020-06" db="EMBL/GenBank/DDBJ databases">
        <title>WGS assembly of Ceratodon purpureus strain R40.</title>
        <authorList>
            <person name="Carey S.B."/>
            <person name="Jenkins J."/>
            <person name="Shu S."/>
            <person name="Lovell J.T."/>
            <person name="Sreedasyam A."/>
            <person name="Maumus F."/>
            <person name="Tiley G.P."/>
            <person name="Fernandez-Pozo N."/>
            <person name="Barry K."/>
            <person name="Chen C."/>
            <person name="Wang M."/>
            <person name="Lipzen A."/>
            <person name="Daum C."/>
            <person name="Saski C.A."/>
            <person name="Payton A.C."/>
            <person name="Mcbreen J.C."/>
            <person name="Conrad R.E."/>
            <person name="Kollar L.M."/>
            <person name="Olsson S."/>
            <person name="Huttunen S."/>
            <person name="Landis J.B."/>
            <person name="Wickett N.J."/>
            <person name="Johnson M.G."/>
            <person name="Rensing S.A."/>
            <person name="Grimwood J."/>
            <person name="Schmutz J."/>
            <person name="Mcdaniel S.F."/>
        </authorList>
    </citation>
    <scope>NUCLEOTIDE SEQUENCE</scope>
    <source>
        <strain evidence="1">R40</strain>
    </source>
</reference>
<dbReference type="EMBL" id="CM026426">
    <property type="protein sequence ID" value="KAG0574290.1"/>
    <property type="molecule type" value="Genomic_DNA"/>
</dbReference>
<keyword evidence="2" id="KW-1185">Reference proteome</keyword>
<evidence type="ECO:0000313" key="2">
    <source>
        <dbReference type="Proteomes" id="UP000822688"/>
    </source>
</evidence>
<organism evidence="1 2">
    <name type="scientific">Ceratodon purpureus</name>
    <name type="common">Fire moss</name>
    <name type="synonym">Dicranum purpureum</name>
    <dbReference type="NCBI Taxonomy" id="3225"/>
    <lineage>
        <taxon>Eukaryota</taxon>
        <taxon>Viridiplantae</taxon>
        <taxon>Streptophyta</taxon>
        <taxon>Embryophyta</taxon>
        <taxon>Bryophyta</taxon>
        <taxon>Bryophytina</taxon>
        <taxon>Bryopsida</taxon>
        <taxon>Dicranidae</taxon>
        <taxon>Pseudoditrichales</taxon>
        <taxon>Ditrichaceae</taxon>
        <taxon>Ceratodon</taxon>
    </lineage>
</organism>
<sequence length="115" mass="12599">MDADRGSLLAWMSIVYFNRNADTFSETTPRLPDLLALSRLLMMSLEFNGTTTASWSSSEAVSLRSSIIEGAGDVSFHRCSSPCVADVLAHLGMERLALQDADIEIAWDAGCDRIR</sequence>
<accession>A0A8T0HTB9</accession>
<protein>
    <submittedName>
        <fullName evidence="1">Uncharacterized protein</fullName>
    </submittedName>
</protein>
<proteinExistence type="predicted"/>
<comment type="caution">
    <text evidence="1">The sequence shown here is derived from an EMBL/GenBank/DDBJ whole genome shotgun (WGS) entry which is preliminary data.</text>
</comment>